<keyword evidence="4" id="KW-1133">Transmembrane helix</keyword>
<evidence type="ECO:0000256" key="2">
    <source>
        <dbReference type="ARBA" id="ARBA00022777"/>
    </source>
</evidence>
<dbReference type="InterPro" id="IPR011110">
    <property type="entry name" value="Reg_prop"/>
</dbReference>
<dbReference type="Gene3D" id="2.130.10.10">
    <property type="entry name" value="YVTN repeat-like/Quinoprotein amine dehydrogenase"/>
    <property type="match status" value="3"/>
</dbReference>
<keyword evidence="4" id="KW-0812">Transmembrane</keyword>
<dbReference type="Pfam" id="PF07730">
    <property type="entry name" value="HisKA_3"/>
    <property type="match status" value="1"/>
</dbReference>
<name>A0A6I2LBY6_9BURK</name>
<dbReference type="Proteomes" id="UP000433309">
    <property type="component" value="Unassembled WGS sequence"/>
</dbReference>
<accession>A0A6I2LBY6</accession>
<protein>
    <recommendedName>
        <fullName evidence="10">Histidine kinase/HSP90-like ATPase domain-containing protein</fullName>
    </recommendedName>
</protein>
<proteinExistence type="predicted"/>
<dbReference type="Pfam" id="PF02518">
    <property type="entry name" value="HATPase_c"/>
    <property type="match status" value="1"/>
</dbReference>
<keyword evidence="2" id="KW-0418">Kinase</keyword>
<evidence type="ECO:0000259" key="6">
    <source>
        <dbReference type="Pfam" id="PF07495"/>
    </source>
</evidence>
<evidence type="ECO:0000313" key="8">
    <source>
        <dbReference type="EMBL" id="MRW94276.1"/>
    </source>
</evidence>
<dbReference type="EMBL" id="WKJK01000024">
    <property type="protein sequence ID" value="MRW94276.1"/>
    <property type="molecule type" value="Genomic_DNA"/>
</dbReference>
<dbReference type="CDD" id="cd16917">
    <property type="entry name" value="HATPase_UhpB-NarQ-NarX-like"/>
    <property type="match status" value="1"/>
</dbReference>
<dbReference type="InterPro" id="IPR015943">
    <property type="entry name" value="WD40/YVTN_repeat-like_dom_sf"/>
</dbReference>
<keyword evidence="4" id="KW-0472">Membrane</keyword>
<dbReference type="GO" id="GO:0046983">
    <property type="term" value="F:protein dimerization activity"/>
    <property type="evidence" value="ECO:0007669"/>
    <property type="project" value="InterPro"/>
</dbReference>
<keyword evidence="9" id="KW-1185">Reference proteome</keyword>
<evidence type="ECO:0000313" key="9">
    <source>
        <dbReference type="Proteomes" id="UP000433309"/>
    </source>
</evidence>
<feature type="domain" description="Signal transduction histidine kinase subgroup 3 dimerisation and phosphoacceptor" evidence="7">
    <location>
        <begin position="770"/>
        <end position="833"/>
    </location>
</feature>
<keyword evidence="3" id="KW-0902">Two-component regulatory system</keyword>
<evidence type="ECO:0000256" key="3">
    <source>
        <dbReference type="ARBA" id="ARBA00023012"/>
    </source>
</evidence>
<feature type="domain" description="Two component regulator three Y" evidence="6">
    <location>
        <begin position="663"/>
        <end position="723"/>
    </location>
</feature>
<dbReference type="SUPFAM" id="SSF55874">
    <property type="entry name" value="ATPase domain of HSP90 chaperone/DNA topoisomerase II/histidine kinase"/>
    <property type="match status" value="1"/>
</dbReference>
<evidence type="ECO:0000259" key="5">
    <source>
        <dbReference type="Pfam" id="PF02518"/>
    </source>
</evidence>
<evidence type="ECO:0000259" key="7">
    <source>
        <dbReference type="Pfam" id="PF07730"/>
    </source>
</evidence>
<dbReference type="InterPro" id="IPR013783">
    <property type="entry name" value="Ig-like_fold"/>
</dbReference>
<dbReference type="RefSeq" id="WP_154383138.1">
    <property type="nucleotide sequence ID" value="NZ_WKJK01000024.1"/>
</dbReference>
<feature type="transmembrane region" description="Helical" evidence="4">
    <location>
        <begin position="731"/>
        <end position="749"/>
    </location>
</feature>
<gene>
    <name evidence="8" type="ORF">GJ699_30305</name>
</gene>
<dbReference type="InterPro" id="IPR003594">
    <property type="entry name" value="HATPase_dom"/>
</dbReference>
<dbReference type="Pfam" id="PF07495">
    <property type="entry name" value="Y_Y_Y"/>
    <property type="match status" value="1"/>
</dbReference>
<dbReference type="AlphaFoldDB" id="A0A6I2LBY6"/>
<sequence length="975" mass="106716">MNKPLLGLVLLISCLRCWGTALPEINLHHTSWTARDGAPTMILSITQTSDGWLWLGGPTGLYRFDGMQFEQYAPAATPLLTKNVSVVNAFADDELWIGYRTGGVGVLRHGQLRNYGEREGLPNRAVWGVERDGKGRIWAATTLGMFYLEHERWISAASAWNLPVVRYKTLMRDRRGVLWAQGDNGVYFLHPGETRFSKAAVNSGLGVLFDLPDGSVVSWDAVHARLNQLTQPAHNAPARQWGTLGDPTSLLFDHRGDLWIGLQDGLEYRTSNSVTGAVPPQGLSGRHVGALFEDKEGNVWASTSAGIDRYRSKRLARLDLPEAAVGNAILADDSGGAWVGGYHVTFSESGQIRTSPFSITREGGWSKYIGSFARGEDGTRWGALYGALWQVKGTDSRKIALPDAIADIAPQALLAEPDGSLLVAAEHYGLYRHQRNGHWEAIGDTGEINAMARSDTAGLWLGGFAGQALHADGKQWRHYGPEQGLKLGILMALHLRGAHVWLGGDNGVALLEGDHFRQLGGVNGETFDGVSGIVELANGDLWLNGAAALFRIPGAEVAQFQRTPDYRVQYERLDQLDGLEGNAPRISPTPSLVLASDGMLWVVRSIGVFRLNPAARLAPLPAPPVIVKTLGAPGQDQPLRQNAQLSAGTSALQIDYTSPALAMPERVRFRYRLDGVDQQWQDVGTRRSAHYSNLEPGEYYFSVSASDYRGAWPERSTTVRFTIAPTLTQTLWFRAGCGVLLLLVAYLGYRWQINRVARQMAGRLQERVNERERIARELHDTLLQSVQSLILHVHAAVIKLPAKDATRAQLESALQQADDVVGEGRERISDLRGEDVDKLSFPDAVLAAAARLQPADAPPVRLHITGTVRQLDPVIYQEAMAIVIEALANAYCHAQASTIEVELHYGMRKFRCRVHDNGVGIAADIVSAGGREHHWGMRGMAERASRIDACLSLHSAAGSGTAWQLELPARLAYTR</sequence>
<dbReference type="Gene3D" id="2.60.40.10">
    <property type="entry name" value="Immunoglobulins"/>
    <property type="match status" value="1"/>
</dbReference>
<dbReference type="GO" id="GO:0000155">
    <property type="term" value="F:phosphorelay sensor kinase activity"/>
    <property type="evidence" value="ECO:0007669"/>
    <property type="project" value="InterPro"/>
</dbReference>
<dbReference type="InterPro" id="IPR036890">
    <property type="entry name" value="HATPase_C_sf"/>
</dbReference>
<dbReference type="Gene3D" id="3.30.565.10">
    <property type="entry name" value="Histidine kinase-like ATPase, C-terminal domain"/>
    <property type="match status" value="1"/>
</dbReference>
<dbReference type="GO" id="GO:0016020">
    <property type="term" value="C:membrane"/>
    <property type="evidence" value="ECO:0007669"/>
    <property type="project" value="InterPro"/>
</dbReference>
<dbReference type="InterPro" id="IPR011123">
    <property type="entry name" value="Y_Y_Y"/>
</dbReference>
<evidence type="ECO:0008006" key="10">
    <source>
        <dbReference type="Google" id="ProtNLM"/>
    </source>
</evidence>
<comment type="caution">
    <text evidence="8">The sequence shown here is derived from an EMBL/GenBank/DDBJ whole genome shotgun (WGS) entry which is preliminary data.</text>
</comment>
<dbReference type="Gene3D" id="1.20.5.1930">
    <property type="match status" value="1"/>
</dbReference>
<dbReference type="Pfam" id="PF07494">
    <property type="entry name" value="Reg_prop"/>
    <property type="match status" value="1"/>
</dbReference>
<dbReference type="InterPro" id="IPR050482">
    <property type="entry name" value="Sensor_HK_TwoCompSys"/>
</dbReference>
<feature type="domain" description="Histidine kinase/HSP90-like ATPase" evidence="5">
    <location>
        <begin position="880"/>
        <end position="969"/>
    </location>
</feature>
<dbReference type="InterPro" id="IPR011712">
    <property type="entry name" value="Sig_transdc_His_kin_sub3_dim/P"/>
</dbReference>
<dbReference type="PANTHER" id="PTHR24421:SF62">
    <property type="entry name" value="SENSORY TRANSDUCTION HISTIDINE KINASE"/>
    <property type="match status" value="1"/>
</dbReference>
<evidence type="ECO:0000256" key="1">
    <source>
        <dbReference type="ARBA" id="ARBA00022679"/>
    </source>
</evidence>
<keyword evidence="1" id="KW-0808">Transferase</keyword>
<dbReference type="PANTHER" id="PTHR24421">
    <property type="entry name" value="NITRATE/NITRITE SENSOR PROTEIN NARX-RELATED"/>
    <property type="match status" value="1"/>
</dbReference>
<reference evidence="8 9" key="1">
    <citation type="submission" date="2019-11" db="EMBL/GenBank/DDBJ databases">
        <title>Novel species isolated from a subtropical stream in China.</title>
        <authorList>
            <person name="Lu H."/>
        </authorList>
    </citation>
    <scope>NUCLEOTIDE SEQUENCE [LARGE SCALE GENOMIC DNA]</scope>
    <source>
        <strain evidence="8 9">FT80W</strain>
    </source>
</reference>
<dbReference type="SUPFAM" id="SSF63829">
    <property type="entry name" value="Calcium-dependent phosphotriesterase"/>
    <property type="match status" value="1"/>
</dbReference>
<organism evidence="8 9">
    <name type="scientific">Duganella guangzhouensis</name>
    <dbReference type="NCBI Taxonomy" id="2666084"/>
    <lineage>
        <taxon>Bacteria</taxon>
        <taxon>Pseudomonadati</taxon>
        <taxon>Pseudomonadota</taxon>
        <taxon>Betaproteobacteria</taxon>
        <taxon>Burkholderiales</taxon>
        <taxon>Oxalobacteraceae</taxon>
        <taxon>Telluria group</taxon>
        <taxon>Duganella</taxon>
    </lineage>
</organism>
<evidence type="ECO:0000256" key="4">
    <source>
        <dbReference type="SAM" id="Phobius"/>
    </source>
</evidence>